<evidence type="ECO:0000256" key="11">
    <source>
        <dbReference type="PIRSR" id="PIRSR627057-1"/>
    </source>
</evidence>
<sequence>MSADQLLYLILGIVILDFCLDQFLDALNRRHSKGTIPEKLKGIYEEEEYAKSQAYQKQLGSFGLLSSAFSIVTTLLVLFLGGFGYLDAQLSPYISDPILKSLAFFGVLFILSDLINIPFSYYATFVIEERFGFNKMTPKLFIVDKLKGYLLTVLIGGVLGYALLWIVNELGSNFWIYALLLVAGFMLVMNVFYTTLFLPLFNKLVPLEDGALKDRINEYAAGVSFPLDNIFVIDGSKRSTKANAFFSGLGKKKKIVLYDTLISDHTTEEVVAVLAHEVGHFKKKHIVTGLILSLVQMAITFYILSLLIFNERLSMALGGDELAIHLNFIAFGLLYTPISRLTGLLMNMLSRKNEYEADAYAAKTYDAKPLMSALKRLSVKSLSNLTPHPWYVKAHYSHPTLLQRLEAMEKL</sequence>
<evidence type="ECO:0000256" key="3">
    <source>
        <dbReference type="ARBA" id="ARBA00022692"/>
    </source>
</evidence>
<keyword evidence="18" id="KW-1185">Reference proteome</keyword>
<evidence type="ECO:0000259" key="15">
    <source>
        <dbReference type="Pfam" id="PF01435"/>
    </source>
</evidence>
<feature type="binding site" evidence="12">
    <location>
        <position position="276"/>
    </location>
    <ligand>
        <name>Zn(2+)</name>
        <dbReference type="ChEBI" id="CHEBI:29105"/>
        <note>catalytic</note>
    </ligand>
</feature>
<feature type="domain" description="CAAX prenyl protease 1 N-terminal" evidence="16">
    <location>
        <begin position="32"/>
        <end position="203"/>
    </location>
</feature>
<organism evidence="17 18">
    <name type="scientific">Roseivirga misakiensis</name>
    <dbReference type="NCBI Taxonomy" id="1563681"/>
    <lineage>
        <taxon>Bacteria</taxon>
        <taxon>Pseudomonadati</taxon>
        <taxon>Bacteroidota</taxon>
        <taxon>Cytophagia</taxon>
        <taxon>Cytophagales</taxon>
        <taxon>Roseivirgaceae</taxon>
        <taxon>Roseivirga</taxon>
    </lineage>
</organism>
<evidence type="ECO:0000313" key="17">
    <source>
        <dbReference type="EMBL" id="OEJ99495.1"/>
    </source>
</evidence>
<evidence type="ECO:0000259" key="16">
    <source>
        <dbReference type="Pfam" id="PF16491"/>
    </source>
</evidence>
<evidence type="ECO:0000256" key="9">
    <source>
        <dbReference type="ARBA" id="ARBA00023049"/>
    </source>
</evidence>
<dbReference type="InterPro" id="IPR001915">
    <property type="entry name" value="Peptidase_M48"/>
</dbReference>
<keyword evidence="9 13" id="KW-0482">Metalloprotease</keyword>
<evidence type="ECO:0000256" key="5">
    <source>
        <dbReference type="ARBA" id="ARBA00022801"/>
    </source>
</evidence>
<dbReference type="AlphaFoldDB" id="A0A1E5SK48"/>
<comment type="similarity">
    <text evidence="13">Belongs to the peptidase M48 family.</text>
</comment>
<keyword evidence="10 14" id="KW-0472">Membrane</keyword>
<feature type="binding site" evidence="12">
    <location>
        <position position="354"/>
    </location>
    <ligand>
        <name>Zn(2+)</name>
        <dbReference type="ChEBI" id="CHEBI:29105"/>
        <note>catalytic</note>
    </ligand>
</feature>
<keyword evidence="4 12" id="KW-0479">Metal-binding</keyword>
<feature type="binding site" evidence="12">
    <location>
        <position position="280"/>
    </location>
    <ligand>
        <name>Zn(2+)</name>
        <dbReference type="ChEBI" id="CHEBI:29105"/>
        <note>catalytic</note>
    </ligand>
</feature>
<accession>A0A1E5SK48</accession>
<evidence type="ECO:0000256" key="14">
    <source>
        <dbReference type="SAM" id="Phobius"/>
    </source>
</evidence>
<dbReference type="GO" id="GO:0004222">
    <property type="term" value="F:metalloendopeptidase activity"/>
    <property type="evidence" value="ECO:0007669"/>
    <property type="project" value="InterPro"/>
</dbReference>
<dbReference type="PANTHER" id="PTHR10120">
    <property type="entry name" value="CAAX PRENYL PROTEASE 1"/>
    <property type="match status" value="1"/>
</dbReference>
<evidence type="ECO:0000256" key="13">
    <source>
        <dbReference type="RuleBase" id="RU003983"/>
    </source>
</evidence>
<comment type="caution">
    <text evidence="17">The sequence shown here is derived from an EMBL/GenBank/DDBJ whole genome shotgun (WGS) entry which is preliminary data.</text>
</comment>
<feature type="active site" evidence="11">
    <location>
        <position position="277"/>
    </location>
</feature>
<dbReference type="InterPro" id="IPR032456">
    <property type="entry name" value="Peptidase_M48_N"/>
</dbReference>
<evidence type="ECO:0000256" key="4">
    <source>
        <dbReference type="ARBA" id="ARBA00022723"/>
    </source>
</evidence>
<comment type="cofactor">
    <cofactor evidence="12 13">
        <name>Zn(2+)</name>
        <dbReference type="ChEBI" id="CHEBI:29105"/>
    </cofactor>
    <text evidence="12 13">Binds 1 zinc ion per subunit.</text>
</comment>
<feature type="transmembrane region" description="Helical" evidence="14">
    <location>
        <begin position="174"/>
        <end position="193"/>
    </location>
</feature>
<keyword evidence="6" id="KW-0256">Endoplasmic reticulum</keyword>
<feature type="transmembrane region" description="Helical" evidence="14">
    <location>
        <begin position="148"/>
        <end position="168"/>
    </location>
</feature>
<feature type="transmembrane region" description="Helical" evidence="14">
    <location>
        <begin position="6"/>
        <end position="24"/>
    </location>
</feature>
<proteinExistence type="inferred from homology"/>
<keyword evidence="8 14" id="KW-1133">Transmembrane helix</keyword>
<feature type="transmembrane region" description="Helical" evidence="14">
    <location>
        <begin position="103"/>
        <end position="127"/>
    </location>
</feature>
<dbReference type="InterPro" id="IPR027057">
    <property type="entry name" value="CAXX_Prtase_1"/>
</dbReference>
<dbReference type="EMBL" id="MDGQ01000005">
    <property type="protein sequence ID" value="OEJ99495.1"/>
    <property type="molecule type" value="Genomic_DNA"/>
</dbReference>
<protein>
    <submittedName>
        <fullName evidence="17">Peptidase M48</fullName>
    </submittedName>
</protein>
<keyword evidence="2 13" id="KW-0645">Protease</keyword>
<name>A0A1E5SK48_9BACT</name>
<dbReference type="RefSeq" id="WP_069834957.1">
    <property type="nucleotide sequence ID" value="NZ_MDGQ01000005.1"/>
</dbReference>
<feature type="transmembrane region" description="Helical" evidence="14">
    <location>
        <begin position="322"/>
        <end position="342"/>
    </location>
</feature>
<dbReference type="Pfam" id="PF16491">
    <property type="entry name" value="Peptidase_M48_N"/>
    <property type="match status" value="1"/>
</dbReference>
<evidence type="ECO:0000256" key="12">
    <source>
        <dbReference type="PIRSR" id="PIRSR627057-2"/>
    </source>
</evidence>
<evidence type="ECO:0000256" key="10">
    <source>
        <dbReference type="ARBA" id="ARBA00023136"/>
    </source>
</evidence>
<evidence type="ECO:0000256" key="7">
    <source>
        <dbReference type="ARBA" id="ARBA00022833"/>
    </source>
</evidence>
<feature type="active site" description="Proton donor" evidence="11">
    <location>
        <position position="358"/>
    </location>
</feature>
<comment type="subcellular location">
    <subcellularLocation>
        <location evidence="1">Endoplasmic reticulum membrane</location>
        <topology evidence="1">Multi-pass membrane protein</topology>
    </subcellularLocation>
</comment>
<evidence type="ECO:0000256" key="1">
    <source>
        <dbReference type="ARBA" id="ARBA00004477"/>
    </source>
</evidence>
<feature type="transmembrane region" description="Helical" evidence="14">
    <location>
        <begin position="286"/>
        <end position="310"/>
    </location>
</feature>
<dbReference type="Pfam" id="PF01435">
    <property type="entry name" value="Peptidase_M48"/>
    <property type="match status" value="1"/>
</dbReference>
<dbReference type="Proteomes" id="UP000095552">
    <property type="component" value="Unassembled WGS sequence"/>
</dbReference>
<evidence type="ECO:0000313" key="18">
    <source>
        <dbReference type="Proteomes" id="UP000095552"/>
    </source>
</evidence>
<dbReference type="FunFam" id="3.30.2010.10:FF:000002">
    <property type="entry name" value="CAAX prenyl protease"/>
    <property type="match status" value="1"/>
</dbReference>
<dbReference type="CDD" id="cd07343">
    <property type="entry name" value="M48A_Zmpste24p_like"/>
    <property type="match status" value="1"/>
</dbReference>
<dbReference type="GO" id="GO:0071586">
    <property type="term" value="P:CAAX-box protein processing"/>
    <property type="evidence" value="ECO:0007669"/>
    <property type="project" value="InterPro"/>
</dbReference>
<evidence type="ECO:0000256" key="2">
    <source>
        <dbReference type="ARBA" id="ARBA00022670"/>
    </source>
</evidence>
<dbReference type="STRING" id="1563681.BFP71_07890"/>
<dbReference type="GO" id="GO:0046872">
    <property type="term" value="F:metal ion binding"/>
    <property type="evidence" value="ECO:0007669"/>
    <property type="project" value="UniProtKB-KW"/>
</dbReference>
<keyword evidence="3 14" id="KW-0812">Transmembrane</keyword>
<evidence type="ECO:0000256" key="6">
    <source>
        <dbReference type="ARBA" id="ARBA00022824"/>
    </source>
</evidence>
<evidence type="ECO:0000256" key="8">
    <source>
        <dbReference type="ARBA" id="ARBA00022989"/>
    </source>
</evidence>
<feature type="domain" description="Peptidase M48" evidence="15">
    <location>
        <begin position="206"/>
        <end position="410"/>
    </location>
</feature>
<dbReference type="OrthoDB" id="9781930at2"/>
<keyword evidence="7 12" id="KW-0862">Zinc</keyword>
<reference evidence="17 18" key="1">
    <citation type="submission" date="2016-08" db="EMBL/GenBank/DDBJ databases">
        <title>Draft genome of Fabibacter sp. strain SK-8.</title>
        <authorList>
            <person name="Wong S.-K."/>
            <person name="Hamasaki K."/>
            <person name="Yoshizawa S."/>
        </authorList>
    </citation>
    <scope>NUCLEOTIDE SEQUENCE [LARGE SCALE GENOMIC DNA]</scope>
    <source>
        <strain evidence="17 18">SK-8</strain>
    </source>
</reference>
<keyword evidence="5 13" id="KW-0378">Hydrolase</keyword>
<dbReference type="Gene3D" id="3.30.2010.10">
    <property type="entry name" value="Metalloproteases ('zincins'), catalytic domain"/>
    <property type="match status" value="1"/>
</dbReference>
<feature type="transmembrane region" description="Helical" evidence="14">
    <location>
        <begin position="59"/>
        <end position="83"/>
    </location>
</feature>
<gene>
    <name evidence="17" type="ORF">BFP71_07890</name>
</gene>